<dbReference type="HOGENOM" id="CLU_2528376_0_0_1"/>
<dbReference type="AlphaFoldDB" id="A0A0C3PNS8"/>
<proteinExistence type="predicted"/>
<dbReference type="Proteomes" id="UP000054217">
    <property type="component" value="Unassembled WGS sequence"/>
</dbReference>
<evidence type="ECO:0000313" key="2">
    <source>
        <dbReference type="Proteomes" id="UP000054217"/>
    </source>
</evidence>
<name>A0A0C3PNS8_PISTI</name>
<evidence type="ECO:0000313" key="1">
    <source>
        <dbReference type="EMBL" id="KIO10526.1"/>
    </source>
</evidence>
<keyword evidence="2" id="KW-1185">Reference proteome</keyword>
<dbReference type="EMBL" id="KN831952">
    <property type="protein sequence ID" value="KIO10526.1"/>
    <property type="molecule type" value="Genomic_DNA"/>
</dbReference>
<gene>
    <name evidence="1" type="ORF">M404DRAFT_995722</name>
</gene>
<reference evidence="2" key="2">
    <citation type="submission" date="2015-01" db="EMBL/GenBank/DDBJ databases">
        <title>Evolutionary Origins and Diversification of the Mycorrhizal Mutualists.</title>
        <authorList>
            <consortium name="DOE Joint Genome Institute"/>
            <consortium name="Mycorrhizal Genomics Consortium"/>
            <person name="Kohler A."/>
            <person name="Kuo A."/>
            <person name="Nagy L.G."/>
            <person name="Floudas D."/>
            <person name="Copeland A."/>
            <person name="Barry K.W."/>
            <person name="Cichocki N."/>
            <person name="Veneault-Fourrey C."/>
            <person name="LaButti K."/>
            <person name="Lindquist E.A."/>
            <person name="Lipzen A."/>
            <person name="Lundell T."/>
            <person name="Morin E."/>
            <person name="Murat C."/>
            <person name="Riley R."/>
            <person name="Ohm R."/>
            <person name="Sun H."/>
            <person name="Tunlid A."/>
            <person name="Henrissat B."/>
            <person name="Grigoriev I.V."/>
            <person name="Hibbett D.S."/>
            <person name="Martin F."/>
        </authorList>
    </citation>
    <scope>NUCLEOTIDE SEQUENCE [LARGE SCALE GENOMIC DNA]</scope>
    <source>
        <strain evidence="2">Marx 270</strain>
    </source>
</reference>
<protein>
    <submittedName>
        <fullName evidence="1">Uncharacterized protein</fullName>
    </submittedName>
</protein>
<organism evidence="1 2">
    <name type="scientific">Pisolithus tinctorius Marx 270</name>
    <dbReference type="NCBI Taxonomy" id="870435"/>
    <lineage>
        <taxon>Eukaryota</taxon>
        <taxon>Fungi</taxon>
        <taxon>Dikarya</taxon>
        <taxon>Basidiomycota</taxon>
        <taxon>Agaricomycotina</taxon>
        <taxon>Agaricomycetes</taxon>
        <taxon>Agaricomycetidae</taxon>
        <taxon>Boletales</taxon>
        <taxon>Sclerodermatineae</taxon>
        <taxon>Pisolithaceae</taxon>
        <taxon>Pisolithus</taxon>
    </lineage>
</organism>
<accession>A0A0C3PNS8</accession>
<reference evidence="1 2" key="1">
    <citation type="submission" date="2014-04" db="EMBL/GenBank/DDBJ databases">
        <authorList>
            <consortium name="DOE Joint Genome Institute"/>
            <person name="Kuo A."/>
            <person name="Kohler A."/>
            <person name="Costa M.D."/>
            <person name="Nagy L.G."/>
            <person name="Floudas D."/>
            <person name="Copeland A."/>
            <person name="Barry K.W."/>
            <person name="Cichocki N."/>
            <person name="Veneault-Fourrey C."/>
            <person name="LaButti K."/>
            <person name="Lindquist E.A."/>
            <person name="Lipzen A."/>
            <person name="Lundell T."/>
            <person name="Morin E."/>
            <person name="Murat C."/>
            <person name="Sun H."/>
            <person name="Tunlid A."/>
            <person name="Henrissat B."/>
            <person name="Grigoriev I.V."/>
            <person name="Hibbett D.S."/>
            <person name="Martin F."/>
            <person name="Nordberg H.P."/>
            <person name="Cantor M.N."/>
            <person name="Hua S.X."/>
        </authorList>
    </citation>
    <scope>NUCLEOTIDE SEQUENCE [LARGE SCALE GENOMIC DNA]</scope>
    <source>
        <strain evidence="1 2">Marx 270</strain>
    </source>
</reference>
<sequence>MTSVSTKVAGGVRPWATSRWDRVLDLRPVTNADPGKPNYSSTMCDLTSTTRYVPHLVRVNNNRQQREHCFIPKALRCRWTLHHY</sequence>
<dbReference type="InParanoid" id="A0A0C3PNS8"/>